<dbReference type="HOGENOM" id="CLU_455906_0_0_1"/>
<evidence type="ECO:0000313" key="2">
    <source>
        <dbReference type="EMBL" id="PNR26235.1"/>
    </source>
</evidence>
<dbReference type="Proteomes" id="UP000006727">
    <property type="component" value="Chromosome 27"/>
</dbReference>
<dbReference type="InParanoid" id="A9S7N7"/>
<feature type="compositionally biased region" description="Polar residues" evidence="1">
    <location>
        <begin position="598"/>
        <end position="614"/>
    </location>
</feature>
<organism evidence="2">
    <name type="scientific">Physcomitrium patens</name>
    <name type="common">Spreading-leaved earth moss</name>
    <name type="synonym">Physcomitrella patens</name>
    <dbReference type="NCBI Taxonomy" id="3218"/>
    <lineage>
        <taxon>Eukaryota</taxon>
        <taxon>Viridiplantae</taxon>
        <taxon>Streptophyta</taxon>
        <taxon>Embryophyta</taxon>
        <taxon>Bryophyta</taxon>
        <taxon>Bryophytina</taxon>
        <taxon>Bryopsida</taxon>
        <taxon>Funariidae</taxon>
        <taxon>Funariales</taxon>
        <taxon>Funariaceae</taxon>
        <taxon>Physcomitrium</taxon>
    </lineage>
</organism>
<feature type="region of interest" description="Disordered" evidence="1">
    <location>
        <begin position="1"/>
        <end position="24"/>
    </location>
</feature>
<evidence type="ECO:0000313" key="4">
    <source>
        <dbReference type="Proteomes" id="UP000006727"/>
    </source>
</evidence>
<feature type="region of interest" description="Disordered" evidence="1">
    <location>
        <begin position="593"/>
        <end position="614"/>
    </location>
</feature>
<sequence length="614" mass="69179">MSKERHHSGVCASNSRPRRDPHRNLVPPEEIYIIPGNRFFLLPLKKVSTLVDHRCRGSSATSTKACILQGPSVPSRTTIFQIGQPTNRCVTRDIIQEVNDRNNFRFAAHSSSRSTRRFRKKQRAAQHAAMVRTRLSPVSEQFEQFEPEENPFGNRSVLDHVEDRNFYARPMNSREKLAELVNADDQCINSRRQLDCRVAENEQRIEYLGRRAEMRPRRVRGDGIWSGGGVYQRGVRRWVDDRNVLTSTRLDYDFCGSSSYVGKSRPVREIPLDSWGDESMQPESGLPERQNALPDVLERARDVPNPVSAIDCSSPVPFGPQQSGHLSSGPIQTSFCMNRIRCGSCRSYAEGFETNFNPRSTTNNETCLGLLPEKLKHRLREGLEGVNNKISPSRNRKSPSSSQLESYLMRFDQSISENTSCGYLLEELKKEEPKAVTKSERVSGNAAQSDVECRGGAACKQGDLLSGEQPLDVANNRRRNRKKTRGVQIIGKNRIWPCSRPTGHGIPQSNGEGHRVLPTPQTSTNSAEFGYELDRHEVFRSGRDRRRHENHGLHQGSTVPSSFPAQDRPFREGILCLCSSLNDLPIGPPRAVARNRCGRNSTQESTNHPTGMKL</sequence>
<feature type="region of interest" description="Disordered" evidence="1">
    <location>
        <begin position="545"/>
        <end position="566"/>
    </location>
</feature>
<dbReference type="Gramene" id="Pp3c27_2480V3.2">
    <property type="protein sequence ID" value="PAC:32951499.CDS.1"/>
    <property type="gene ID" value="Pp3c27_2480"/>
</dbReference>
<reference evidence="3" key="3">
    <citation type="submission" date="2020-12" db="UniProtKB">
        <authorList>
            <consortium name="EnsemblPlants"/>
        </authorList>
    </citation>
    <scope>IDENTIFICATION</scope>
</reference>
<feature type="compositionally biased region" description="Polar residues" evidence="1">
    <location>
        <begin position="555"/>
        <end position="564"/>
    </location>
</feature>
<dbReference type="PaxDb" id="3218-PP1S54_182V6.1"/>
<feature type="region of interest" description="Disordered" evidence="1">
    <location>
        <begin position="498"/>
        <end position="531"/>
    </location>
</feature>
<name>A9S7N7_PHYPA</name>
<dbReference type="EMBL" id="ABEU02000027">
    <property type="protein sequence ID" value="PNR26235.1"/>
    <property type="molecule type" value="Genomic_DNA"/>
</dbReference>
<keyword evidence="4" id="KW-1185">Reference proteome</keyword>
<dbReference type="Gramene" id="Pp3c27_2480V3.1">
    <property type="protein sequence ID" value="PAC:32951498.CDS.1"/>
    <property type="gene ID" value="Pp3c27_2480"/>
</dbReference>
<proteinExistence type="predicted"/>
<accession>A9S7N7</accession>
<evidence type="ECO:0000313" key="3">
    <source>
        <dbReference type="EnsemblPlants" id="PAC:32951498.CDS.1"/>
    </source>
</evidence>
<evidence type="ECO:0000256" key="1">
    <source>
        <dbReference type="SAM" id="MobiDB-lite"/>
    </source>
</evidence>
<reference evidence="2 4" key="2">
    <citation type="journal article" date="2018" name="Plant J.">
        <title>The Physcomitrella patens chromosome-scale assembly reveals moss genome structure and evolution.</title>
        <authorList>
            <person name="Lang D."/>
            <person name="Ullrich K.K."/>
            <person name="Murat F."/>
            <person name="Fuchs J."/>
            <person name="Jenkins J."/>
            <person name="Haas F.B."/>
            <person name="Piednoel M."/>
            <person name="Gundlach H."/>
            <person name="Van Bel M."/>
            <person name="Meyberg R."/>
            <person name="Vives C."/>
            <person name="Morata J."/>
            <person name="Symeonidi A."/>
            <person name="Hiss M."/>
            <person name="Muchero W."/>
            <person name="Kamisugi Y."/>
            <person name="Saleh O."/>
            <person name="Blanc G."/>
            <person name="Decker E.L."/>
            <person name="van Gessel N."/>
            <person name="Grimwood J."/>
            <person name="Hayes R.D."/>
            <person name="Graham S.W."/>
            <person name="Gunter L.E."/>
            <person name="McDaniel S.F."/>
            <person name="Hoernstein S.N.W."/>
            <person name="Larsson A."/>
            <person name="Li F.W."/>
            <person name="Perroud P.F."/>
            <person name="Phillips J."/>
            <person name="Ranjan P."/>
            <person name="Rokshar D.S."/>
            <person name="Rothfels C.J."/>
            <person name="Schneider L."/>
            <person name="Shu S."/>
            <person name="Stevenson D.W."/>
            <person name="Thummler F."/>
            <person name="Tillich M."/>
            <person name="Villarreal Aguilar J.C."/>
            <person name="Widiez T."/>
            <person name="Wong G.K."/>
            <person name="Wymore A."/>
            <person name="Zhang Y."/>
            <person name="Zimmer A.D."/>
            <person name="Quatrano R.S."/>
            <person name="Mayer K.F.X."/>
            <person name="Goodstein D."/>
            <person name="Casacuberta J.M."/>
            <person name="Vandepoele K."/>
            <person name="Reski R."/>
            <person name="Cuming A.C."/>
            <person name="Tuskan G.A."/>
            <person name="Maumus F."/>
            <person name="Salse J."/>
            <person name="Schmutz J."/>
            <person name="Rensing S.A."/>
        </authorList>
    </citation>
    <scope>NUCLEOTIDE SEQUENCE [LARGE SCALE GENOMIC DNA]</scope>
    <source>
        <strain evidence="3 4">cv. Gransden 2004</strain>
    </source>
</reference>
<gene>
    <name evidence="2" type="ORF">PHYPA_030809</name>
</gene>
<dbReference type="EnsemblPlants" id="Pp3c27_2480V3.1">
    <property type="protein sequence ID" value="PAC:32951498.CDS.1"/>
    <property type="gene ID" value="Pp3c27_2480"/>
</dbReference>
<dbReference type="EnsemblPlants" id="Pp3c27_2480V3.2">
    <property type="protein sequence ID" value="PAC:32951499.CDS.1"/>
    <property type="gene ID" value="Pp3c27_2480"/>
</dbReference>
<feature type="region of interest" description="Disordered" evidence="1">
    <location>
        <begin position="384"/>
        <end position="404"/>
    </location>
</feature>
<reference evidence="2 4" key="1">
    <citation type="journal article" date="2008" name="Science">
        <title>The Physcomitrella genome reveals evolutionary insights into the conquest of land by plants.</title>
        <authorList>
            <person name="Rensing S."/>
            <person name="Lang D."/>
            <person name="Zimmer A."/>
            <person name="Terry A."/>
            <person name="Salamov A."/>
            <person name="Shapiro H."/>
            <person name="Nishiyama T."/>
            <person name="Perroud P.-F."/>
            <person name="Lindquist E."/>
            <person name="Kamisugi Y."/>
            <person name="Tanahashi T."/>
            <person name="Sakakibara K."/>
            <person name="Fujita T."/>
            <person name="Oishi K."/>
            <person name="Shin-I T."/>
            <person name="Kuroki Y."/>
            <person name="Toyoda A."/>
            <person name="Suzuki Y."/>
            <person name="Hashimoto A."/>
            <person name="Yamaguchi K."/>
            <person name="Sugano A."/>
            <person name="Kohara Y."/>
            <person name="Fujiyama A."/>
            <person name="Anterola A."/>
            <person name="Aoki S."/>
            <person name="Ashton N."/>
            <person name="Barbazuk W.B."/>
            <person name="Barker E."/>
            <person name="Bennetzen J."/>
            <person name="Bezanilla M."/>
            <person name="Blankenship R."/>
            <person name="Cho S.H."/>
            <person name="Dutcher S."/>
            <person name="Estelle M."/>
            <person name="Fawcett J.A."/>
            <person name="Gundlach H."/>
            <person name="Hanada K."/>
            <person name="Heyl A."/>
            <person name="Hicks K.A."/>
            <person name="Hugh J."/>
            <person name="Lohr M."/>
            <person name="Mayer K."/>
            <person name="Melkozernov A."/>
            <person name="Murata T."/>
            <person name="Nelson D."/>
            <person name="Pils B."/>
            <person name="Prigge M."/>
            <person name="Reiss B."/>
            <person name="Renner T."/>
            <person name="Rombauts S."/>
            <person name="Rushton P."/>
            <person name="Sanderfoot A."/>
            <person name="Schween G."/>
            <person name="Shiu S.-H."/>
            <person name="Stueber K."/>
            <person name="Theodoulou F.L."/>
            <person name="Tu H."/>
            <person name="Van de Peer Y."/>
            <person name="Verrier P.J."/>
            <person name="Waters E."/>
            <person name="Wood A."/>
            <person name="Yang L."/>
            <person name="Cove D."/>
            <person name="Cuming A."/>
            <person name="Hasebe M."/>
            <person name="Lucas S."/>
            <person name="Mishler D.B."/>
            <person name="Reski R."/>
            <person name="Grigoriev I."/>
            <person name="Quatrano R.S."/>
            <person name="Boore J.L."/>
        </authorList>
    </citation>
    <scope>NUCLEOTIDE SEQUENCE [LARGE SCALE GENOMIC DNA]</scope>
    <source>
        <strain evidence="3 4">cv. Gransden 2004</strain>
    </source>
</reference>
<protein>
    <submittedName>
        <fullName evidence="2 3">Uncharacterized protein</fullName>
    </submittedName>
</protein>
<dbReference type="AlphaFoldDB" id="A9S7N7"/>